<dbReference type="RefSeq" id="WP_156331928.1">
    <property type="nucleotide sequence ID" value="NZ_JACJSK010000119.1"/>
</dbReference>
<keyword evidence="2" id="KW-1185">Reference proteome</keyword>
<evidence type="ECO:0000313" key="1">
    <source>
        <dbReference type="EMBL" id="MBD2547963.1"/>
    </source>
</evidence>
<sequence length="57" mass="6853">MGEVESNQFEKESLSTVERFWIAGYGEKTQKFILDFILYLYIDEIREMQTNHFSIKV</sequence>
<accession>A0ABR8EPR8</accession>
<reference evidence="1 2" key="1">
    <citation type="journal article" date="2020" name="ISME J.">
        <title>Comparative genomics reveals insights into cyanobacterial evolution and habitat adaptation.</title>
        <authorList>
            <person name="Chen M.Y."/>
            <person name="Teng W.K."/>
            <person name="Zhao L."/>
            <person name="Hu C.X."/>
            <person name="Zhou Y.K."/>
            <person name="Han B.P."/>
            <person name="Song L.R."/>
            <person name="Shu W.S."/>
        </authorList>
    </citation>
    <scope>NUCLEOTIDE SEQUENCE [LARGE SCALE GENOMIC DNA]</scope>
    <source>
        <strain evidence="1 2">FACHB-1370</strain>
    </source>
</reference>
<proteinExistence type="predicted"/>
<comment type="caution">
    <text evidence="1">The sequence shown here is derived from an EMBL/GenBank/DDBJ whole genome shotgun (WGS) entry which is preliminary data.</text>
</comment>
<protein>
    <submittedName>
        <fullName evidence="1">Uncharacterized protein</fullName>
    </submittedName>
</protein>
<organism evidence="1 2">
    <name type="scientific">Planktothricoides raciborskii FACHB-1370</name>
    <dbReference type="NCBI Taxonomy" id="2949576"/>
    <lineage>
        <taxon>Bacteria</taxon>
        <taxon>Bacillati</taxon>
        <taxon>Cyanobacteriota</taxon>
        <taxon>Cyanophyceae</taxon>
        <taxon>Oscillatoriophycideae</taxon>
        <taxon>Oscillatoriales</taxon>
        <taxon>Oscillatoriaceae</taxon>
        <taxon>Planktothricoides</taxon>
    </lineage>
</organism>
<evidence type="ECO:0000313" key="2">
    <source>
        <dbReference type="Proteomes" id="UP000641954"/>
    </source>
</evidence>
<dbReference type="Proteomes" id="UP000641954">
    <property type="component" value="Unassembled WGS sequence"/>
</dbReference>
<gene>
    <name evidence="1" type="ORF">H6G72_29940</name>
</gene>
<name>A0ABR8EPR8_9CYAN</name>
<dbReference type="EMBL" id="JACJSK010000119">
    <property type="protein sequence ID" value="MBD2547963.1"/>
    <property type="molecule type" value="Genomic_DNA"/>
</dbReference>